<comment type="caution">
    <text evidence="1">The sequence shown here is derived from an EMBL/GenBank/DDBJ whole genome shotgun (WGS) entry which is preliminary data.</text>
</comment>
<protein>
    <recommendedName>
        <fullName evidence="2">Tetratricopeptide repeat protein</fullName>
    </recommendedName>
</protein>
<accession>A0A0F9UH34</accession>
<evidence type="ECO:0008006" key="2">
    <source>
        <dbReference type="Google" id="ProtNLM"/>
    </source>
</evidence>
<organism evidence="1">
    <name type="scientific">marine sediment metagenome</name>
    <dbReference type="NCBI Taxonomy" id="412755"/>
    <lineage>
        <taxon>unclassified sequences</taxon>
        <taxon>metagenomes</taxon>
        <taxon>ecological metagenomes</taxon>
    </lineage>
</organism>
<evidence type="ECO:0000313" key="1">
    <source>
        <dbReference type="EMBL" id="KKN86672.1"/>
    </source>
</evidence>
<sequence length="101" mass="11801">MSNKFDAQVRRNILGKQLEKDGKVLNAMALYEANISEDFEGSFPYRRLAILYRKRKLPIEEVRILEKAVSVFNSLLSSNRTDIEPKLVDFQERLKQAKEKI</sequence>
<dbReference type="EMBL" id="LAZR01000145">
    <property type="protein sequence ID" value="KKN86672.1"/>
    <property type="molecule type" value="Genomic_DNA"/>
</dbReference>
<dbReference type="AlphaFoldDB" id="A0A0F9UH34"/>
<reference evidence="1" key="1">
    <citation type="journal article" date="2015" name="Nature">
        <title>Complex archaea that bridge the gap between prokaryotes and eukaryotes.</title>
        <authorList>
            <person name="Spang A."/>
            <person name="Saw J.H."/>
            <person name="Jorgensen S.L."/>
            <person name="Zaremba-Niedzwiedzka K."/>
            <person name="Martijn J."/>
            <person name="Lind A.E."/>
            <person name="van Eijk R."/>
            <person name="Schleper C."/>
            <person name="Guy L."/>
            <person name="Ettema T.J."/>
        </authorList>
    </citation>
    <scope>NUCLEOTIDE SEQUENCE</scope>
</reference>
<proteinExistence type="predicted"/>
<gene>
    <name evidence="1" type="ORF">LCGC14_0266350</name>
</gene>
<name>A0A0F9UH34_9ZZZZ</name>